<dbReference type="AlphaFoldDB" id="A0A9W4UST2"/>
<evidence type="ECO:0000313" key="3">
    <source>
        <dbReference type="Proteomes" id="UP001152607"/>
    </source>
</evidence>
<sequence>MRIRACGYGVVARIVSVQVLQRDGDIWVCSCKTKRLRAAALLLARIANQLLIEFVGFGFVFQVGQLFVYVLVGCGSFVRSHLKQSICAILWYAGVVGFVAGFEVRAGEMGGWKWGERLEARTHLMCG</sequence>
<name>A0A9W4UST2_9PLEO</name>
<evidence type="ECO:0008006" key="4">
    <source>
        <dbReference type="Google" id="ProtNLM"/>
    </source>
</evidence>
<feature type="transmembrane region" description="Helical" evidence="1">
    <location>
        <begin position="84"/>
        <end position="102"/>
    </location>
</feature>
<keyword evidence="1" id="KW-0472">Membrane</keyword>
<proteinExistence type="predicted"/>
<keyword evidence="1" id="KW-0812">Transmembrane</keyword>
<keyword evidence="1" id="KW-1133">Transmembrane helix</keyword>
<dbReference type="Proteomes" id="UP001152607">
    <property type="component" value="Unassembled WGS sequence"/>
</dbReference>
<comment type="caution">
    <text evidence="2">The sequence shown here is derived from an EMBL/GenBank/DDBJ whole genome shotgun (WGS) entry which is preliminary data.</text>
</comment>
<evidence type="ECO:0000256" key="1">
    <source>
        <dbReference type="SAM" id="Phobius"/>
    </source>
</evidence>
<gene>
    <name evidence="2" type="ORF">PDIGIT_LOCUS13250</name>
</gene>
<evidence type="ECO:0000313" key="2">
    <source>
        <dbReference type="EMBL" id="CAI6340082.1"/>
    </source>
</evidence>
<dbReference type="EMBL" id="CAOQHR010000010">
    <property type="protein sequence ID" value="CAI6340082.1"/>
    <property type="molecule type" value="Genomic_DNA"/>
</dbReference>
<feature type="transmembrane region" description="Helical" evidence="1">
    <location>
        <begin position="50"/>
        <end position="72"/>
    </location>
</feature>
<keyword evidence="3" id="KW-1185">Reference proteome</keyword>
<organism evidence="2 3">
    <name type="scientific">Periconia digitata</name>
    <dbReference type="NCBI Taxonomy" id="1303443"/>
    <lineage>
        <taxon>Eukaryota</taxon>
        <taxon>Fungi</taxon>
        <taxon>Dikarya</taxon>
        <taxon>Ascomycota</taxon>
        <taxon>Pezizomycotina</taxon>
        <taxon>Dothideomycetes</taxon>
        <taxon>Pleosporomycetidae</taxon>
        <taxon>Pleosporales</taxon>
        <taxon>Massarineae</taxon>
        <taxon>Periconiaceae</taxon>
        <taxon>Periconia</taxon>
    </lineage>
</organism>
<accession>A0A9W4UST2</accession>
<protein>
    <recommendedName>
        <fullName evidence="4">Transmembrane protein</fullName>
    </recommendedName>
</protein>
<reference evidence="2" key="1">
    <citation type="submission" date="2023-01" db="EMBL/GenBank/DDBJ databases">
        <authorList>
            <person name="Van Ghelder C."/>
            <person name="Rancurel C."/>
        </authorList>
    </citation>
    <scope>NUCLEOTIDE SEQUENCE</scope>
    <source>
        <strain evidence="2">CNCM I-4278</strain>
    </source>
</reference>